<protein>
    <submittedName>
        <fullName evidence="2">Uncharacterized protein</fullName>
    </submittedName>
</protein>
<dbReference type="EMBL" id="KL142372">
    <property type="protein sequence ID" value="KDR80272.1"/>
    <property type="molecule type" value="Genomic_DNA"/>
</dbReference>
<keyword evidence="1" id="KW-1133">Transmembrane helix</keyword>
<reference evidence="3" key="1">
    <citation type="journal article" date="2014" name="Proc. Natl. Acad. Sci. U.S.A.">
        <title>Extensive sampling of basidiomycete genomes demonstrates inadequacy of the white-rot/brown-rot paradigm for wood decay fungi.</title>
        <authorList>
            <person name="Riley R."/>
            <person name="Salamov A.A."/>
            <person name="Brown D.W."/>
            <person name="Nagy L.G."/>
            <person name="Floudas D."/>
            <person name="Held B.W."/>
            <person name="Levasseur A."/>
            <person name="Lombard V."/>
            <person name="Morin E."/>
            <person name="Otillar R."/>
            <person name="Lindquist E.A."/>
            <person name="Sun H."/>
            <person name="LaButti K.M."/>
            <person name="Schmutz J."/>
            <person name="Jabbour D."/>
            <person name="Luo H."/>
            <person name="Baker S.E."/>
            <person name="Pisabarro A.G."/>
            <person name="Walton J.D."/>
            <person name="Blanchette R.A."/>
            <person name="Henrissat B."/>
            <person name="Martin F."/>
            <person name="Cullen D."/>
            <person name="Hibbett D.S."/>
            <person name="Grigoriev I.V."/>
        </authorList>
    </citation>
    <scope>NUCLEOTIDE SEQUENCE [LARGE SCALE GENOMIC DNA]</scope>
    <source>
        <strain evidence="3">CBS 339.88</strain>
    </source>
</reference>
<sequence>MAQQKLTMSRRIGWGFTGILLLAGVTFYFAKRNISERRKAELDQYRACRSSSHFRVHTDVASQYNFTFCSSWCPQVLAALFLTLIRPLTQTNQ</sequence>
<accession>A0A067TD42</accession>
<organism evidence="2 3">
    <name type="scientific">Galerina marginata (strain CBS 339.88)</name>
    <dbReference type="NCBI Taxonomy" id="685588"/>
    <lineage>
        <taxon>Eukaryota</taxon>
        <taxon>Fungi</taxon>
        <taxon>Dikarya</taxon>
        <taxon>Basidiomycota</taxon>
        <taxon>Agaricomycotina</taxon>
        <taxon>Agaricomycetes</taxon>
        <taxon>Agaricomycetidae</taxon>
        <taxon>Agaricales</taxon>
        <taxon>Agaricineae</taxon>
        <taxon>Strophariaceae</taxon>
        <taxon>Galerina</taxon>
    </lineage>
</organism>
<dbReference type="HOGENOM" id="CLU_2399844_0_0_1"/>
<evidence type="ECO:0000256" key="1">
    <source>
        <dbReference type="SAM" id="Phobius"/>
    </source>
</evidence>
<evidence type="ECO:0000313" key="3">
    <source>
        <dbReference type="Proteomes" id="UP000027222"/>
    </source>
</evidence>
<gene>
    <name evidence="2" type="ORF">GALMADRAFT_1188215</name>
</gene>
<feature type="transmembrane region" description="Helical" evidence="1">
    <location>
        <begin position="12"/>
        <end position="30"/>
    </location>
</feature>
<keyword evidence="3" id="KW-1185">Reference proteome</keyword>
<keyword evidence="1" id="KW-0472">Membrane</keyword>
<keyword evidence="1" id="KW-0812">Transmembrane</keyword>
<proteinExistence type="predicted"/>
<dbReference type="AlphaFoldDB" id="A0A067TD42"/>
<dbReference type="Proteomes" id="UP000027222">
    <property type="component" value="Unassembled WGS sequence"/>
</dbReference>
<dbReference type="OrthoDB" id="3068460at2759"/>
<evidence type="ECO:0000313" key="2">
    <source>
        <dbReference type="EMBL" id="KDR80272.1"/>
    </source>
</evidence>
<name>A0A067TD42_GALM3</name>